<feature type="domain" description="RING-type" evidence="5">
    <location>
        <begin position="89"/>
        <end position="127"/>
    </location>
</feature>
<dbReference type="InterPro" id="IPR001841">
    <property type="entry name" value="Znf_RING"/>
</dbReference>
<feature type="compositionally biased region" description="Low complexity" evidence="4">
    <location>
        <begin position="362"/>
        <end position="379"/>
    </location>
</feature>
<reference evidence="6 7" key="1">
    <citation type="submission" date="2024-08" db="EMBL/GenBank/DDBJ databases">
        <authorList>
            <person name="Cucini C."/>
            <person name="Frati F."/>
        </authorList>
    </citation>
    <scope>NUCLEOTIDE SEQUENCE [LARGE SCALE GENOMIC DNA]</scope>
</reference>
<dbReference type="PROSITE" id="PS50089">
    <property type="entry name" value="ZF_RING_2"/>
    <property type="match status" value="1"/>
</dbReference>
<evidence type="ECO:0000256" key="1">
    <source>
        <dbReference type="ARBA" id="ARBA00022771"/>
    </source>
</evidence>
<dbReference type="Gene3D" id="3.30.40.10">
    <property type="entry name" value="Zinc/RING finger domain, C3HC4 (zinc finger)"/>
    <property type="match status" value="1"/>
</dbReference>
<evidence type="ECO:0000259" key="5">
    <source>
        <dbReference type="PROSITE" id="PS50089"/>
    </source>
</evidence>
<keyword evidence="1 3" id="KW-0863">Zinc-finger</keyword>
<dbReference type="InterPro" id="IPR013083">
    <property type="entry name" value="Znf_RING/FYVE/PHD"/>
</dbReference>
<evidence type="ECO:0000256" key="2">
    <source>
        <dbReference type="ARBA" id="ARBA00022833"/>
    </source>
</evidence>
<keyword evidence="2" id="KW-0862">Zinc</keyword>
<organism evidence="6 7">
    <name type="scientific">Orchesella dallaii</name>
    <dbReference type="NCBI Taxonomy" id="48710"/>
    <lineage>
        <taxon>Eukaryota</taxon>
        <taxon>Metazoa</taxon>
        <taxon>Ecdysozoa</taxon>
        <taxon>Arthropoda</taxon>
        <taxon>Hexapoda</taxon>
        <taxon>Collembola</taxon>
        <taxon>Entomobryomorpha</taxon>
        <taxon>Entomobryoidea</taxon>
        <taxon>Orchesellidae</taxon>
        <taxon>Orchesellinae</taxon>
        <taxon>Orchesella</taxon>
    </lineage>
</organism>
<accession>A0ABP1S1H1</accession>
<name>A0ABP1S1H1_9HEXA</name>
<dbReference type="Proteomes" id="UP001642540">
    <property type="component" value="Unassembled WGS sequence"/>
</dbReference>
<proteinExistence type="predicted"/>
<comment type="caution">
    <text evidence="6">The sequence shown here is derived from an EMBL/GenBank/DDBJ whole genome shotgun (WGS) entry which is preliminary data.</text>
</comment>
<evidence type="ECO:0000313" key="6">
    <source>
        <dbReference type="EMBL" id="CAL8141195.1"/>
    </source>
</evidence>
<gene>
    <name evidence="6" type="ORF">ODALV1_LOCUS28616</name>
</gene>
<feature type="region of interest" description="Disordered" evidence="4">
    <location>
        <begin position="362"/>
        <end position="396"/>
    </location>
</feature>
<dbReference type="SUPFAM" id="SSF57850">
    <property type="entry name" value="RING/U-box"/>
    <property type="match status" value="1"/>
</dbReference>
<protein>
    <recommendedName>
        <fullName evidence="5">RING-type domain-containing protein</fullName>
    </recommendedName>
</protein>
<keyword evidence="1 3" id="KW-0479">Metal-binding</keyword>
<evidence type="ECO:0000256" key="3">
    <source>
        <dbReference type="PROSITE-ProRule" id="PRU00175"/>
    </source>
</evidence>
<feature type="compositionally biased region" description="Acidic residues" evidence="4">
    <location>
        <begin position="381"/>
        <end position="390"/>
    </location>
</feature>
<keyword evidence="7" id="KW-1185">Reference proteome</keyword>
<dbReference type="EMBL" id="CAXLJM020000146">
    <property type="protein sequence ID" value="CAL8141195.1"/>
    <property type="molecule type" value="Genomic_DNA"/>
</dbReference>
<evidence type="ECO:0000313" key="7">
    <source>
        <dbReference type="Proteomes" id="UP001642540"/>
    </source>
</evidence>
<evidence type="ECO:0000256" key="4">
    <source>
        <dbReference type="SAM" id="MobiDB-lite"/>
    </source>
</evidence>
<dbReference type="Pfam" id="PF13923">
    <property type="entry name" value="zf-C3HC4_2"/>
    <property type="match status" value="1"/>
</dbReference>
<sequence length="431" mass="48841">MRSLIASKMKIQIPTSKPIQQAVDIPSDDIKRRKSLTSSKPIPICSYNSIIKWPWHESLSLHNKNSRTDAVSFLNTLDIITTLSSCFICKICHSFMIDICSFPCGHMFCKYCGMSWLRLQSSCPLCNEETYRPFATRCYEMDSVIDDFYPLLFQFYGDLGKTADGEHIVQIITNAKNDKEMHVDFMESMQDLLKQRDSSLRTLQLHSVHDRHEIRRRRRAISDRNDILLAAPCTSILQKLTTLGWGTSAADQSINSQCRAIIWLALCYCVYNFSYTLHHSLFDGVRSFIYAALIIISLNVMQMQLFDNREEAPNFLDFELWEYTDIGIEGDVRVDGNGSRSNSLSTIESGIRPMSFVSASSGISGGSSSNGNDSAKSSNESFEECEDDGGALENSSSELEQILKWRKEGVLDFEKMFKIADELVQVLDTIN</sequence>
<dbReference type="SMART" id="SM00184">
    <property type="entry name" value="RING"/>
    <property type="match status" value="1"/>
</dbReference>